<evidence type="ECO:0000256" key="5">
    <source>
        <dbReference type="ARBA" id="ARBA00022771"/>
    </source>
</evidence>
<dbReference type="SMART" id="SM00356">
    <property type="entry name" value="ZnF_C3H1"/>
    <property type="match status" value="2"/>
</dbReference>
<keyword evidence="7" id="KW-0694">RNA-binding</keyword>
<evidence type="ECO:0000256" key="1">
    <source>
        <dbReference type="ARBA" id="ARBA00022473"/>
    </source>
</evidence>
<dbReference type="InterPro" id="IPR007635">
    <property type="entry name" value="Tis11B_N"/>
</dbReference>
<name>A0A6P8R7X6_GEOSA</name>
<dbReference type="GO" id="GO:0005737">
    <property type="term" value="C:cytoplasm"/>
    <property type="evidence" value="ECO:0007669"/>
    <property type="project" value="UniProtKB-SubCell"/>
</dbReference>
<proteinExistence type="predicted"/>
<gene>
    <name evidence="16" type="primary">ZFP36L2</name>
</gene>
<dbReference type="Proteomes" id="UP000515159">
    <property type="component" value="Chromosome 3"/>
</dbReference>
<dbReference type="InParanoid" id="A0A6P8R7X6"/>
<keyword evidence="8 12" id="KW-0539">Nucleus</keyword>
<dbReference type="OrthoDB" id="410307at2759"/>
<evidence type="ECO:0000256" key="2">
    <source>
        <dbReference type="ARBA" id="ARBA00022490"/>
    </source>
</evidence>
<dbReference type="RefSeq" id="XP_033794841.1">
    <property type="nucleotide sequence ID" value="XM_033938950.1"/>
</dbReference>
<dbReference type="InterPro" id="IPR000571">
    <property type="entry name" value="Znf_CCCH"/>
</dbReference>
<evidence type="ECO:0000256" key="12">
    <source>
        <dbReference type="RuleBase" id="RU369014"/>
    </source>
</evidence>
<feature type="domain" description="C3H1-type" evidence="14">
    <location>
        <begin position="174"/>
        <end position="202"/>
    </location>
</feature>
<evidence type="ECO:0000256" key="4">
    <source>
        <dbReference type="ARBA" id="ARBA00022737"/>
    </source>
</evidence>
<evidence type="ECO:0000313" key="15">
    <source>
        <dbReference type="Proteomes" id="UP000515159"/>
    </source>
</evidence>
<dbReference type="GO" id="GO:0008270">
    <property type="term" value="F:zinc ion binding"/>
    <property type="evidence" value="ECO:0007669"/>
    <property type="project" value="UniProtKB-KW"/>
</dbReference>
<evidence type="ECO:0000313" key="16">
    <source>
        <dbReference type="RefSeq" id="XP_033794841.1"/>
    </source>
</evidence>
<dbReference type="CTD" id="678"/>
<evidence type="ECO:0000256" key="7">
    <source>
        <dbReference type="ARBA" id="ARBA00022884"/>
    </source>
</evidence>
<keyword evidence="5 11" id="KW-0863">Zinc-finger</keyword>
<comment type="function">
    <text evidence="10">Zinc-finger RNA-binding protein that destabilizes several cytoplasmic AU-rich element (ARE)-containing mRNA transcripts by promoting their poly(A) tail removal or deadenylation, and hence provide a mechanism for attenuating protein synthesis. Acts as a 3'-untranslated region (UTR) ARE mRNA-binding adapter protein to communicate signaling events to the mRNA decay machinery. Functions by recruiting the CCR4-NOT deadenylase complex and probably other components of the cytoplasmic RNA decay machinery to the bound ARE-containing mRNAs, and hence promotes ARE-mediated mRNA deadenylation and decay processes. Binds to 3'-UTR ARE of numerous mRNAs. Also induces the degradation of ARE-containing mRNAs even in absence of poly(A) tail. Required for tubulogenesis during pronephros development.</text>
</comment>
<feature type="zinc finger region" description="C3H1-type" evidence="11">
    <location>
        <begin position="174"/>
        <end position="202"/>
    </location>
</feature>
<evidence type="ECO:0000256" key="8">
    <source>
        <dbReference type="ARBA" id="ARBA00023242"/>
    </source>
</evidence>
<organism evidence="15 16">
    <name type="scientific">Geotrypetes seraphini</name>
    <name type="common">Gaboon caecilian</name>
    <name type="synonym">Caecilia seraphini</name>
    <dbReference type="NCBI Taxonomy" id="260995"/>
    <lineage>
        <taxon>Eukaryota</taxon>
        <taxon>Metazoa</taxon>
        <taxon>Chordata</taxon>
        <taxon>Craniata</taxon>
        <taxon>Vertebrata</taxon>
        <taxon>Euteleostomi</taxon>
        <taxon>Amphibia</taxon>
        <taxon>Gymnophiona</taxon>
        <taxon>Geotrypetes</taxon>
    </lineage>
</organism>
<dbReference type="GO" id="GO:1990904">
    <property type="term" value="C:ribonucleoprotein complex"/>
    <property type="evidence" value="ECO:0007669"/>
    <property type="project" value="UniProtKB-KW"/>
</dbReference>
<dbReference type="Pfam" id="PF00642">
    <property type="entry name" value="zf-CCCH"/>
    <property type="match status" value="2"/>
</dbReference>
<keyword evidence="4 12" id="KW-0677">Repeat</keyword>
<sequence length="408" mass="44156">MSTTLLSAFYDFEFLCKQTEKSFNNLNLNMLDKKAVGTPVTSPNSNFVPAFLRRHSTSNLPALANTTTAAAVSSSPSPSKFPGANFCNLKEGSTALLNKENKFRDRSFSENGERSQHLLQLQQQQQKSGAQINSTRYKTELCRPFEESGACKYGEKCQFAHGFHELRSLTRHPKYKTELCRTFHTIGFCPYGPRCHFIHNAEERRPAPAAAPPGGGHGNCAAFGVGREGLQLNFGGGARERPKLHHSLSFSGFSSQHQGLDSPLLLESPTSRTPPPPSSLYCDELLTSSSCCANNAFAFSGQELGGLIAPLAIQTQNFQANAASAYYPRQAPSSPPPPPAAAFTFQPLRRLSESPVFDAPPSPPDSLSDRESYLSGSLSSGSLSGSESPGLDSGRRLPIFSRLSISDD</sequence>
<dbReference type="KEGG" id="gsh:117357811"/>
<dbReference type="InterPro" id="IPR036855">
    <property type="entry name" value="Znf_CCCH_sf"/>
</dbReference>
<evidence type="ECO:0000256" key="6">
    <source>
        <dbReference type="ARBA" id="ARBA00022833"/>
    </source>
</evidence>
<feature type="domain" description="C3H1-type" evidence="14">
    <location>
        <begin position="136"/>
        <end position="164"/>
    </location>
</feature>
<comment type="subunit">
    <text evidence="12">Associates with the cytoplasmic CCR4-NOT deadenylase complex to trigger ARE-containing mRNA deadenylation and decay processes.</text>
</comment>
<dbReference type="FunFam" id="4.10.1000.10:FF:000001">
    <property type="entry name" value="zinc finger CCCH domain-containing protein 15-like"/>
    <property type="match status" value="1"/>
</dbReference>
<dbReference type="PANTHER" id="PTHR12547">
    <property type="entry name" value="CCCH ZINC FINGER/TIS11-RELATED"/>
    <property type="match status" value="1"/>
</dbReference>
<keyword evidence="3 11" id="KW-0479">Metal-binding</keyword>
<dbReference type="GO" id="GO:0061158">
    <property type="term" value="P:3'-UTR-mediated mRNA destabilization"/>
    <property type="evidence" value="ECO:0007669"/>
    <property type="project" value="UniProtKB-UniRule"/>
</dbReference>
<keyword evidence="6 11" id="KW-0862">Zinc</keyword>
<comment type="subcellular location">
    <subcellularLocation>
        <location evidence="12">Nucleus</location>
    </subcellularLocation>
    <subcellularLocation>
        <location evidence="12">Cytoplasm</location>
    </subcellularLocation>
</comment>
<accession>A0A6P8R7X6</accession>
<dbReference type="GO" id="GO:0035925">
    <property type="term" value="F:mRNA 3'-UTR AU-rich region binding"/>
    <property type="evidence" value="ECO:0007669"/>
    <property type="project" value="UniProtKB-UniRule"/>
</dbReference>
<dbReference type="SUPFAM" id="SSF90229">
    <property type="entry name" value="CCCH zinc finger"/>
    <property type="match status" value="2"/>
</dbReference>
<dbReference type="FunFam" id="4.10.1000.10:FF:000002">
    <property type="entry name" value="Zinc finger protein 36, C3H1 type-like 1"/>
    <property type="match status" value="1"/>
</dbReference>
<evidence type="ECO:0000259" key="14">
    <source>
        <dbReference type="PROSITE" id="PS50103"/>
    </source>
</evidence>
<feature type="region of interest" description="Disordered" evidence="13">
    <location>
        <begin position="252"/>
        <end position="279"/>
    </location>
</feature>
<dbReference type="Gene3D" id="4.10.1000.10">
    <property type="entry name" value="Zinc finger, CCCH-type"/>
    <property type="match status" value="2"/>
</dbReference>
<dbReference type="GO" id="GO:0005634">
    <property type="term" value="C:nucleus"/>
    <property type="evidence" value="ECO:0007669"/>
    <property type="project" value="UniProtKB-SubCell"/>
</dbReference>
<keyword evidence="1" id="KW-0217">Developmental protein</keyword>
<reference evidence="16" key="1">
    <citation type="submission" date="2025-08" db="UniProtKB">
        <authorList>
            <consortium name="RefSeq"/>
        </authorList>
    </citation>
    <scope>IDENTIFICATION</scope>
</reference>
<feature type="zinc finger region" description="C3H1-type" evidence="11">
    <location>
        <begin position="136"/>
        <end position="164"/>
    </location>
</feature>
<feature type="region of interest" description="Disordered" evidence="13">
    <location>
        <begin position="353"/>
        <end position="408"/>
    </location>
</feature>
<evidence type="ECO:0000256" key="10">
    <source>
        <dbReference type="ARBA" id="ARBA00055138"/>
    </source>
</evidence>
<feature type="compositionally biased region" description="Low complexity" evidence="13">
    <location>
        <begin position="373"/>
        <end position="392"/>
    </location>
</feature>
<dbReference type="InterPro" id="IPR045877">
    <property type="entry name" value="ZFP36-like"/>
</dbReference>
<evidence type="ECO:0000256" key="13">
    <source>
        <dbReference type="SAM" id="MobiDB-lite"/>
    </source>
</evidence>
<evidence type="ECO:0000256" key="3">
    <source>
        <dbReference type="ARBA" id="ARBA00022723"/>
    </source>
</evidence>
<keyword evidence="15" id="KW-1185">Reference proteome</keyword>
<evidence type="ECO:0000256" key="9">
    <source>
        <dbReference type="ARBA" id="ARBA00023274"/>
    </source>
</evidence>
<dbReference type="Pfam" id="PF04553">
    <property type="entry name" value="Tis11B_N"/>
    <property type="match status" value="1"/>
</dbReference>
<evidence type="ECO:0000256" key="11">
    <source>
        <dbReference type="PROSITE-ProRule" id="PRU00723"/>
    </source>
</evidence>
<dbReference type="PROSITE" id="PS50103">
    <property type="entry name" value="ZF_C3H1"/>
    <property type="match status" value="2"/>
</dbReference>
<feature type="compositionally biased region" description="Low complexity" evidence="13">
    <location>
        <begin position="252"/>
        <end position="271"/>
    </location>
</feature>
<dbReference type="GO" id="GO:1900153">
    <property type="term" value="P:positive regulation of nuclear-transcribed mRNA catabolic process, deadenylation-dependent decay"/>
    <property type="evidence" value="ECO:0007669"/>
    <property type="project" value="UniProtKB-UniRule"/>
</dbReference>
<dbReference type="PANTHER" id="PTHR12547:SF174">
    <property type="entry name" value="MRNA DECAY ACTIVATOR PROTEIN ZFP36L2"/>
    <property type="match status" value="1"/>
</dbReference>
<dbReference type="AlphaFoldDB" id="A0A6P8R7X6"/>
<keyword evidence="2 12" id="KW-0963">Cytoplasm</keyword>
<protein>
    <recommendedName>
        <fullName evidence="12">mRNA decay activator protein ZFP36</fullName>
    </recommendedName>
    <alternativeName>
        <fullName evidence="12">Zinc finger protein 36</fullName>
    </alternativeName>
</protein>
<dbReference type="GeneID" id="117357811"/>
<dbReference type="FunCoup" id="A0A6P8R7X6">
    <property type="interactions" value="2027"/>
</dbReference>
<keyword evidence="9 12" id="KW-0687">Ribonucleoprotein</keyword>